<gene>
    <name evidence="1" type="ORF">A2758_02270</name>
</gene>
<proteinExistence type="predicted"/>
<accession>A0A1G2T2N5</accession>
<dbReference type="AlphaFoldDB" id="A0A1G2T2N5"/>
<evidence type="ECO:0000313" key="2">
    <source>
        <dbReference type="Proteomes" id="UP000178612"/>
    </source>
</evidence>
<reference evidence="1 2" key="1">
    <citation type="journal article" date="2016" name="Nat. Commun.">
        <title>Thousands of microbial genomes shed light on interconnected biogeochemical processes in an aquifer system.</title>
        <authorList>
            <person name="Anantharaman K."/>
            <person name="Brown C.T."/>
            <person name="Hug L.A."/>
            <person name="Sharon I."/>
            <person name="Castelle C.J."/>
            <person name="Probst A.J."/>
            <person name="Thomas B.C."/>
            <person name="Singh A."/>
            <person name="Wilkins M.J."/>
            <person name="Karaoz U."/>
            <person name="Brodie E.L."/>
            <person name="Williams K.H."/>
            <person name="Hubbard S.S."/>
            <person name="Banfield J.F."/>
        </authorList>
    </citation>
    <scope>NUCLEOTIDE SEQUENCE [LARGE SCALE GENOMIC DNA]</scope>
</reference>
<dbReference type="Proteomes" id="UP000178612">
    <property type="component" value="Unassembled WGS sequence"/>
</dbReference>
<dbReference type="EMBL" id="MHVJ01000013">
    <property type="protein sequence ID" value="OHA91268.1"/>
    <property type="molecule type" value="Genomic_DNA"/>
</dbReference>
<name>A0A1G2T2N5_9BACT</name>
<protein>
    <submittedName>
        <fullName evidence="1">Uncharacterized protein</fullName>
    </submittedName>
</protein>
<sequence length="144" mass="15715">MPLALIPLTLAAIINLNALSVNPGEAQMGVIIESEPTLEVVEVEHKQRGMLLALLPITFTVKARADARGRVEMEYPWYSKFTVDRRGEVETMAKIAVNNAIKEGLIGSVTAAGESKNPYFSATEAETVEKVLISVLEKALDEFD</sequence>
<comment type="caution">
    <text evidence="1">The sequence shown here is derived from an EMBL/GenBank/DDBJ whole genome shotgun (WGS) entry which is preliminary data.</text>
</comment>
<evidence type="ECO:0000313" key="1">
    <source>
        <dbReference type="EMBL" id="OHA91268.1"/>
    </source>
</evidence>
<organism evidence="1 2">
    <name type="scientific">Candidatus Zambryskibacteria bacterium RIFCSPHIGHO2_01_FULL_49_18</name>
    <dbReference type="NCBI Taxonomy" id="1802740"/>
    <lineage>
        <taxon>Bacteria</taxon>
        <taxon>Candidatus Zambryskiibacteriota</taxon>
    </lineage>
</organism>